<dbReference type="InterPro" id="IPR036779">
    <property type="entry name" value="LysM_dom_sf"/>
</dbReference>
<feature type="region of interest" description="Disordered" evidence="1">
    <location>
        <begin position="30"/>
        <end position="63"/>
    </location>
</feature>
<dbReference type="SMART" id="SM00257">
    <property type="entry name" value="LysM"/>
    <property type="match status" value="2"/>
</dbReference>
<proteinExistence type="predicted"/>
<protein>
    <submittedName>
        <fullName evidence="4">LysM peptidoglycan-binding domain-containing protein</fullName>
    </submittedName>
</protein>
<dbReference type="PROSITE" id="PS51782">
    <property type="entry name" value="LYSM"/>
    <property type="match status" value="1"/>
</dbReference>
<dbReference type="PROSITE" id="PS51257">
    <property type="entry name" value="PROKAR_LIPOPROTEIN"/>
    <property type="match status" value="1"/>
</dbReference>
<dbReference type="PANTHER" id="PTHR21666:SF270">
    <property type="entry name" value="MUREIN HYDROLASE ACTIVATOR ENVC"/>
    <property type="match status" value="1"/>
</dbReference>
<dbReference type="SUPFAM" id="SSF51261">
    <property type="entry name" value="Duplicated hybrid motif"/>
    <property type="match status" value="1"/>
</dbReference>
<dbReference type="InterPro" id="IPR050570">
    <property type="entry name" value="Cell_wall_metabolism_enzyme"/>
</dbReference>
<comment type="caution">
    <text evidence="4">The sequence shown here is derived from an EMBL/GenBank/DDBJ whole genome shotgun (WGS) entry which is preliminary data.</text>
</comment>
<accession>A0A4U1L5D5</accession>
<dbReference type="Gene3D" id="3.10.350.10">
    <property type="entry name" value="LysM domain"/>
    <property type="match status" value="2"/>
</dbReference>
<dbReference type="Pfam" id="PF01476">
    <property type="entry name" value="LysM"/>
    <property type="match status" value="2"/>
</dbReference>
<dbReference type="AlphaFoldDB" id="A0A4U1L5D5"/>
<name>A0A4U1L5D5_9SPHN</name>
<dbReference type="InterPro" id="IPR016047">
    <property type="entry name" value="M23ase_b-sheet_dom"/>
</dbReference>
<reference evidence="4 5" key="1">
    <citation type="submission" date="2019-04" db="EMBL/GenBank/DDBJ databases">
        <authorList>
            <person name="Yang Y."/>
            <person name="Wei D."/>
        </authorList>
    </citation>
    <scope>NUCLEOTIDE SEQUENCE [LARGE SCALE GENOMIC DNA]</scope>
    <source>
        <strain evidence="4 5">L-1-4w-11</strain>
    </source>
</reference>
<keyword evidence="5" id="KW-1185">Reference proteome</keyword>
<evidence type="ECO:0000256" key="1">
    <source>
        <dbReference type="SAM" id="MobiDB-lite"/>
    </source>
</evidence>
<dbReference type="EMBL" id="SWKR01000002">
    <property type="protein sequence ID" value="TKD52167.1"/>
    <property type="molecule type" value="Genomic_DNA"/>
</dbReference>
<dbReference type="InterPro" id="IPR011055">
    <property type="entry name" value="Dup_hybrid_motif"/>
</dbReference>
<keyword evidence="2" id="KW-0732">Signal</keyword>
<dbReference type="Gene3D" id="2.70.70.10">
    <property type="entry name" value="Glucose Permease (Domain IIA)"/>
    <property type="match status" value="1"/>
</dbReference>
<dbReference type="CDD" id="cd00118">
    <property type="entry name" value="LysM"/>
    <property type="match status" value="2"/>
</dbReference>
<dbReference type="Pfam" id="PF01551">
    <property type="entry name" value="Peptidase_M23"/>
    <property type="match status" value="1"/>
</dbReference>
<feature type="compositionally biased region" description="Basic and acidic residues" evidence="1">
    <location>
        <begin position="44"/>
        <end position="54"/>
    </location>
</feature>
<evidence type="ECO:0000259" key="3">
    <source>
        <dbReference type="PROSITE" id="PS51782"/>
    </source>
</evidence>
<sequence length="357" mass="37172">MGVSPHRLRGTVALAAMLAVAGCIPGRDAAPPSSAPPVAGTPEPVRRAPDEEVRTLPAPPPSWEARAVNADARRVTATSYTVTRGDTLRGIAERTGAGSEAIARANGLAPPFTIFPGQQLSIPSGRYHLVRAGQTGIAIARAYGVEWSRVVGANALEEPYILRTGQRVLIPDDALPRSVAERARAFELDIDDILTGGQPAIAENAAPARAVATPRRVLPASAAVAAPAAALRGGFQWPVDGRVTRRFGPGRSGERNDGIKIAVPLETPVLAAADGTVAYAGSDIPSLGGVVILRHGSGLTSVYGHAGQLLVQRGQAVKRGQTIALSGDTGAAERPEVHFELRQGRTPIDPLGRLPRR</sequence>
<dbReference type="CDD" id="cd12797">
    <property type="entry name" value="M23_peptidase"/>
    <property type="match status" value="1"/>
</dbReference>
<organism evidence="4 5">
    <name type="scientific">Sphingomonas baiyangensis</name>
    <dbReference type="NCBI Taxonomy" id="2572576"/>
    <lineage>
        <taxon>Bacteria</taxon>
        <taxon>Pseudomonadati</taxon>
        <taxon>Pseudomonadota</taxon>
        <taxon>Alphaproteobacteria</taxon>
        <taxon>Sphingomonadales</taxon>
        <taxon>Sphingomonadaceae</taxon>
        <taxon>Sphingomonas</taxon>
    </lineage>
</organism>
<evidence type="ECO:0000313" key="4">
    <source>
        <dbReference type="EMBL" id="TKD52167.1"/>
    </source>
</evidence>
<feature type="domain" description="LysM" evidence="3">
    <location>
        <begin position="78"/>
        <end position="122"/>
    </location>
</feature>
<gene>
    <name evidence="4" type="ORF">FBR43_08110</name>
</gene>
<feature type="signal peptide" evidence="2">
    <location>
        <begin position="1"/>
        <end position="29"/>
    </location>
</feature>
<evidence type="ECO:0000313" key="5">
    <source>
        <dbReference type="Proteomes" id="UP000309138"/>
    </source>
</evidence>
<dbReference type="OrthoDB" id="9795421at2"/>
<dbReference type="SUPFAM" id="SSF54106">
    <property type="entry name" value="LysM domain"/>
    <property type="match status" value="1"/>
</dbReference>
<dbReference type="InterPro" id="IPR018392">
    <property type="entry name" value="LysM"/>
</dbReference>
<evidence type="ECO:0000256" key="2">
    <source>
        <dbReference type="SAM" id="SignalP"/>
    </source>
</evidence>
<dbReference type="Proteomes" id="UP000309138">
    <property type="component" value="Unassembled WGS sequence"/>
</dbReference>
<dbReference type="GO" id="GO:0004222">
    <property type="term" value="F:metalloendopeptidase activity"/>
    <property type="evidence" value="ECO:0007669"/>
    <property type="project" value="TreeGrafter"/>
</dbReference>
<feature type="chain" id="PRO_5020314836" evidence="2">
    <location>
        <begin position="30"/>
        <end position="357"/>
    </location>
</feature>
<dbReference type="PANTHER" id="PTHR21666">
    <property type="entry name" value="PEPTIDASE-RELATED"/>
    <property type="match status" value="1"/>
</dbReference>